<evidence type="ECO:0000259" key="1">
    <source>
        <dbReference type="Pfam" id="PF15579"/>
    </source>
</evidence>
<dbReference type="Pfam" id="PF15579">
    <property type="entry name" value="Imm52"/>
    <property type="match status" value="1"/>
</dbReference>
<dbReference type="RefSeq" id="WP_120626224.1">
    <property type="nucleotide sequence ID" value="NZ_RAWG01000093.1"/>
</dbReference>
<dbReference type="OrthoDB" id="5521128at2"/>
<keyword evidence="3" id="KW-1185">Reference proteome</keyword>
<dbReference type="Proteomes" id="UP000273405">
    <property type="component" value="Unassembled WGS sequence"/>
</dbReference>
<sequence>MTETYYAGVYWPGRPESLEACSRRAALLFQRLAALDPSLASWFEQAASREAALKAHFTPDAATLLRFFQKPRYQLGGGELAFSAWNGKPDDSSVINFACGSPTLDTVDLCVLTPPSKGLAAERLLSVSAITQLLRAMVLAWEPTWGVFTSDAHRDEVSEFADVGTFLGWVTYLARHRGTVPPLPAPVRVEPVEDRGTLIILTPERLTVGNPEHVALARHVTELLTRAGLLQPMLP</sequence>
<accession>A0A3A8NCT4</accession>
<dbReference type="EMBL" id="RAWG01000093">
    <property type="protein sequence ID" value="RKH42126.1"/>
    <property type="molecule type" value="Genomic_DNA"/>
</dbReference>
<evidence type="ECO:0000313" key="3">
    <source>
        <dbReference type="Proteomes" id="UP000273405"/>
    </source>
</evidence>
<dbReference type="InterPro" id="IPR028969">
    <property type="entry name" value="Imm52"/>
</dbReference>
<reference evidence="3" key="1">
    <citation type="submission" date="2018-09" db="EMBL/GenBank/DDBJ databases">
        <authorList>
            <person name="Livingstone P.G."/>
            <person name="Whitworth D.E."/>
        </authorList>
    </citation>
    <scope>NUCLEOTIDE SEQUENCE [LARGE SCALE GENOMIC DNA]</scope>
    <source>
        <strain evidence="3">CA040B</strain>
    </source>
</reference>
<protein>
    <recommendedName>
        <fullName evidence="1">Immunity protein 52 domain-containing protein</fullName>
    </recommendedName>
</protein>
<gene>
    <name evidence="2" type="ORF">D7X12_16520</name>
</gene>
<proteinExistence type="predicted"/>
<organism evidence="2 3">
    <name type="scientific">Corallococcus sicarius</name>
    <dbReference type="NCBI Taxonomy" id="2316726"/>
    <lineage>
        <taxon>Bacteria</taxon>
        <taxon>Pseudomonadati</taxon>
        <taxon>Myxococcota</taxon>
        <taxon>Myxococcia</taxon>
        <taxon>Myxococcales</taxon>
        <taxon>Cystobacterineae</taxon>
        <taxon>Myxococcaceae</taxon>
        <taxon>Corallococcus</taxon>
    </lineage>
</organism>
<evidence type="ECO:0000313" key="2">
    <source>
        <dbReference type="EMBL" id="RKH42126.1"/>
    </source>
</evidence>
<feature type="domain" description="Immunity protein 52" evidence="1">
    <location>
        <begin position="3"/>
        <end position="232"/>
    </location>
</feature>
<comment type="caution">
    <text evidence="2">The sequence shown here is derived from an EMBL/GenBank/DDBJ whole genome shotgun (WGS) entry which is preliminary data.</text>
</comment>
<name>A0A3A8NCT4_9BACT</name>
<dbReference type="AlphaFoldDB" id="A0A3A8NCT4"/>